<organism evidence="2 3">
    <name type="scientific">Hibiscus sabdariffa</name>
    <name type="common">roselle</name>
    <dbReference type="NCBI Taxonomy" id="183260"/>
    <lineage>
        <taxon>Eukaryota</taxon>
        <taxon>Viridiplantae</taxon>
        <taxon>Streptophyta</taxon>
        <taxon>Embryophyta</taxon>
        <taxon>Tracheophyta</taxon>
        <taxon>Spermatophyta</taxon>
        <taxon>Magnoliopsida</taxon>
        <taxon>eudicotyledons</taxon>
        <taxon>Gunneridae</taxon>
        <taxon>Pentapetalae</taxon>
        <taxon>rosids</taxon>
        <taxon>malvids</taxon>
        <taxon>Malvales</taxon>
        <taxon>Malvaceae</taxon>
        <taxon>Malvoideae</taxon>
        <taxon>Hibiscus</taxon>
    </lineage>
</organism>
<protein>
    <submittedName>
        <fullName evidence="2">Uncharacterized protein</fullName>
    </submittedName>
</protein>
<comment type="caution">
    <text evidence="2">The sequence shown here is derived from an EMBL/GenBank/DDBJ whole genome shotgun (WGS) entry which is preliminary data.</text>
</comment>
<gene>
    <name evidence="2" type="ORF">V6N12_060864</name>
</gene>
<dbReference type="EMBL" id="JBBPBM010000036">
    <property type="protein sequence ID" value="KAK8530108.1"/>
    <property type="molecule type" value="Genomic_DNA"/>
</dbReference>
<feature type="compositionally biased region" description="Polar residues" evidence="1">
    <location>
        <begin position="255"/>
        <end position="269"/>
    </location>
</feature>
<name>A0ABR2D6K2_9ROSI</name>
<accession>A0ABR2D6K2</accession>
<sequence length="295" mass="32250">MGGNSGGERGVLKSPTYAINSPLIDACIPVVLGKSTMDHSESSNAGRPINISTKSINPPPGFIIGPISIQPIPIMDVDMGPVDEEKLLIQSEGLKRPRMNITTNGSLVHSNPPSFDNVVSVETHSEISAYHCPLLVTTIPILFPTRVWHFRFEASWLLEESSEVEVLRSWPMSNGSVPEKLKQVGLGLDGWFRGLRKAKKKTTNGLRERLAQLCDLTPTDEDLLLTDLGLNRTLIVNSFIPTEASAVLKIPLPESNISDKQGAPTTTSFREMESSMVETQEDEPETKPSGQQPTK</sequence>
<dbReference type="Proteomes" id="UP001472677">
    <property type="component" value="Unassembled WGS sequence"/>
</dbReference>
<proteinExistence type="predicted"/>
<evidence type="ECO:0000256" key="1">
    <source>
        <dbReference type="SAM" id="MobiDB-lite"/>
    </source>
</evidence>
<keyword evidence="3" id="KW-1185">Reference proteome</keyword>
<reference evidence="2 3" key="1">
    <citation type="journal article" date="2024" name="G3 (Bethesda)">
        <title>Genome assembly of Hibiscus sabdariffa L. provides insights into metabolisms of medicinal natural products.</title>
        <authorList>
            <person name="Kim T."/>
        </authorList>
    </citation>
    <scope>NUCLEOTIDE SEQUENCE [LARGE SCALE GENOMIC DNA]</scope>
    <source>
        <strain evidence="2">TK-2024</strain>
        <tissue evidence="2">Old leaves</tissue>
    </source>
</reference>
<evidence type="ECO:0000313" key="2">
    <source>
        <dbReference type="EMBL" id="KAK8530108.1"/>
    </source>
</evidence>
<feature type="region of interest" description="Disordered" evidence="1">
    <location>
        <begin position="255"/>
        <end position="295"/>
    </location>
</feature>
<evidence type="ECO:0000313" key="3">
    <source>
        <dbReference type="Proteomes" id="UP001472677"/>
    </source>
</evidence>